<keyword evidence="2" id="KW-1185">Reference proteome</keyword>
<name>A0A9N9NUY6_9GLOM</name>
<dbReference type="EMBL" id="CAJVPQ010023605">
    <property type="protein sequence ID" value="CAG8763132.1"/>
    <property type="molecule type" value="Genomic_DNA"/>
</dbReference>
<feature type="non-terminal residue" evidence="1">
    <location>
        <position position="1"/>
    </location>
</feature>
<protein>
    <submittedName>
        <fullName evidence="1">3571_t:CDS:1</fullName>
    </submittedName>
</protein>
<evidence type="ECO:0000313" key="2">
    <source>
        <dbReference type="Proteomes" id="UP000789570"/>
    </source>
</evidence>
<dbReference type="AlphaFoldDB" id="A0A9N9NUY6"/>
<proteinExistence type="predicted"/>
<dbReference type="Proteomes" id="UP000789570">
    <property type="component" value="Unassembled WGS sequence"/>
</dbReference>
<sequence>GSVSLLMVLYVLGYNAENHLNVAEFFTDDDFMISDASEFN</sequence>
<gene>
    <name evidence="1" type="ORF">FCALED_LOCUS17056</name>
</gene>
<comment type="caution">
    <text evidence="1">The sequence shown here is derived from an EMBL/GenBank/DDBJ whole genome shotgun (WGS) entry which is preliminary data.</text>
</comment>
<evidence type="ECO:0000313" key="1">
    <source>
        <dbReference type="EMBL" id="CAG8763132.1"/>
    </source>
</evidence>
<organism evidence="1 2">
    <name type="scientific">Funneliformis caledonium</name>
    <dbReference type="NCBI Taxonomy" id="1117310"/>
    <lineage>
        <taxon>Eukaryota</taxon>
        <taxon>Fungi</taxon>
        <taxon>Fungi incertae sedis</taxon>
        <taxon>Mucoromycota</taxon>
        <taxon>Glomeromycotina</taxon>
        <taxon>Glomeromycetes</taxon>
        <taxon>Glomerales</taxon>
        <taxon>Glomeraceae</taxon>
        <taxon>Funneliformis</taxon>
    </lineage>
</organism>
<accession>A0A9N9NUY6</accession>
<reference evidence="1" key="1">
    <citation type="submission" date="2021-06" db="EMBL/GenBank/DDBJ databases">
        <authorList>
            <person name="Kallberg Y."/>
            <person name="Tangrot J."/>
            <person name="Rosling A."/>
        </authorList>
    </citation>
    <scope>NUCLEOTIDE SEQUENCE</scope>
    <source>
        <strain evidence="1">UK204</strain>
    </source>
</reference>